<sequence length="118" mass="13647">MAIGYFIGVMRTAPELVLRIPLLIDMLNQLLSEWDEGRFIQVLPDLRFAFSQLTPKQNAQMAQYVAQDLAIEAKELTLHQTEFNEQQMMQVIQLPNNSYKASCLNWVCKWLISTQEGK</sequence>
<gene>
    <name evidence="1" type="ORF">J4727_18030</name>
</gene>
<evidence type="ECO:0000313" key="1">
    <source>
        <dbReference type="EMBL" id="MBO1916588.1"/>
    </source>
</evidence>
<name>A0A939SRQ0_PRORE</name>
<dbReference type="AlphaFoldDB" id="A0A939SRQ0"/>
<reference evidence="1" key="1">
    <citation type="submission" date="2021-03" db="EMBL/GenBank/DDBJ databases">
        <title>Molecular epidemiology and mechanisms of colistin and carbapenem resistance in Enterobacteriaceae from clinical isolates, the environment and porcine samples in Pretoria, South Africa.</title>
        <authorList>
            <person name="Bogoshi D."/>
            <person name="Mbelle N.M."/>
            <person name="Naidoo V."/>
            <person name="Osei Sekyere J."/>
        </authorList>
    </citation>
    <scope>NUCLEOTIDE SEQUENCE</scope>
    <source>
        <strain evidence="1">C052</strain>
    </source>
</reference>
<proteinExistence type="predicted"/>
<dbReference type="InterPro" id="IPR043737">
    <property type="entry name" value="DUF5682"/>
</dbReference>
<evidence type="ECO:0000313" key="2">
    <source>
        <dbReference type="Proteomes" id="UP000664477"/>
    </source>
</evidence>
<dbReference type="Proteomes" id="UP000664477">
    <property type="component" value="Unassembled WGS sequence"/>
</dbReference>
<dbReference type="EMBL" id="JAGETQ010000159">
    <property type="protein sequence ID" value="MBO1916588.1"/>
    <property type="molecule type" value="Genomic_DNA"/>
</dbReference>
<protein>
    <submittedName>
        <fullName evidence="1">Uncharacterized protein</fullName>
    </submittedName>
</protein>
<dbReference type="Pfam" id="PF18934">
    <property type="entry name" value="DUF5682"/>
    <property type="match status" value="1"/>
</dbReference>
<accession>A0A939SRQ0</accession>
<comment type="caution">
    <text evidence="1">The sequence shown here is derived from an EMBL/GenBank/DDBJ whole genome shotgun (WGS) entry which is preliminary data.</text>
</comment>
<organism evidence="1 2">
    <name type="scientific">Providencia rettgeri</name>
    <dbReference type="NCBI Taxonomy" id="587"/>
    <lineage>
        <taxon>Bacteria</taxon>
        <taxon>Pseudomonadati</taxon>
        <taxon>Pseudomonadota</taxon>
        <taxon>Gammaproteobacteria</taxon>
        <taxon>Enterobacterales</taxon>
        <taxon>Morganellaceae</taxon>
        <taxon>Providencia</taxon>
    </lineage>
</organism>